<accession>A0A550BVC5</accession>
<gene>
    <name evidence="1" type="ORF">BD626DRAFT_519696</name>
</gene>
<proteinExistence type="predicted"/>
<organism evidence="1 2">
    <name type="scientific">Schizophyllum amplum</name>
    <dbReference type="NCBI Taxonomy" id="97359"/>
    <lineage>
        <taxon>Eukaryota</taxon>
        <taxon>Fungi</taxon>
        <taxon>Dikarya</taxon>
        <taxon>Basidiomycota</taxon>
        <taxon>Agaricomycotina</taxon>
        <taxon>Agaricomycetes</taxon>
        <taxon>Agaricomycetidae</taxon>
        <taxon>Agaricales</taxon>
        <taxon>Schizophyllaceae</taxon>
        <taxon>Schizophyllum</taxon>
    </lineage>
</organism>
<evidence type="ECO:0000313" key="1">
    <source>
        <dbReference type="EMBL" id="TRM56478.1"/>
    </source>
</evidence>
<reference evidence="1 2" key="1">
    <citation type="journal article" date="2019" name="New Phytol.">
        <title>Comparative genomics reveals unique wood-decay strategies and fruiting body development in the Schizophyllaceae.</title>
        <authorList>
            <person name="Almasi E."/>
            <person name="Sahu N."/>
            <person name="Krizsan K."/>
            <person name="Balint B."/>
            <person name="Kovacs G.M."/>
            <person name="Kiss B."/>
            <person name="Cseklye J."/>
            <person name="Drula E."/>
            <person name="Henrissat B."/>
            <person name="Nagy I."/>
            <person name="Chovatia M."/>
            <person name="Adam C."/>
            <person name="LaButti K."/>
            <person name="Lipzen A."/>
            <person name="Riley R."/>
            <person name="Grigoriev I.V."/>
            <person name="Nagy L.G."/>
        </authorList>
    </citation>
    <scope>NUCLEOTIDE SEQUENCE [LARGE SCALE GENOMIC DNA]</scope>
    <source>
        <strain evidence="1 2">NL-1724</strain>
    </source>
</reference>
<dbReference type="EMBL" id="VDMD01000069">
    <property type="protein sequence ID" value="TRM56478.1"/>
    <property type="molecule type" value="Genomic_DNA"/>
</dbReference>
<name>A0A550BVC5_9AGAR</name>
<comment type="caution">
    <text evidence="1">The sequence shown here is derived from an EMBL/GenBank/DDBJ whole genome shotgun (WGS) entry which is preliminary data.</text>
</comment>
<evidence type="ECO:0000313" key="2">
    <source>
        <dbReference type="Proteomes" id="UP000320762"/>
    </source>
</evidence>
<dbReference type="OrthoDB" id="5584477at2759"/>
<dbReference type="AlphaFoldDB" id="A0A550BVC5"/>
<dbReference type="Proteomes" id="UP000320762">
    <property type="component" value="Unassembled WGS sequence"/>
</dbReference>
<sequence length="149" mass="15963">MPPPVVKWIKYCSPLSTSDGESQARSLALEIARCCRLGYGGLKHSVPKNPRQRTSLTGESVPSAGIVLVDTGLDAPRWSDLLCNVQVVPALELMPQALQRLSSGAANLACYDRAGRVLSAAQNILVIYARIVIMTGLMLPNKTYGGKTP</sequence>
<keyword evidence="2" id="KW-1185">Reference proteome</keyword>
<protein>
    <submittedName>
        <fullName evidence="1">Uncharacterized protein</fullName>
    </submittedName>
</protein>